<organism evidence="1 2">
    <name type="scientific">Rotaria magnacalcarata</name>
    <dbReference type="NCBI Taxonomy" id="392030"/>
    <lineage>
        <taxon>Eukaryota</taxon>
        <taxon>Metazoa</taxon>
        <taxon>Spiralia</taxon>
        <taxon>Gnathifera</taxon>
        <taxon>Rotifera</taxon>
        <taxon>Eurotatoria</taxon>
        <taxon>Bdelloidea</taxon>
        <taxon>Philodinida</taxon>
        <taxon>Philodinidae</taxon>
        <taxon>Rotaria</taxon>
    </lineage>
</organism>
<comment type="caution">
    <text evidence="1">The sequence shown here is derived from an EMBL/GenBank/DDBJ whole genome shotgun (WGS) entry which is preliminary data.</text>
</comment>
<feature type="non-terminal residue" evidence="1">
    <location>
        <position position="1"/>
    </location>
</feature>
<proteinExistence type="predicted"/>
<evidence type="ECO:0000313" key="2">
    <source>
        <dbReference type="Proteomes" id="UP000676336"/>
    </source>
</evidence>
<reference evidence="1" key="1">
    <citation type="submission" date="2021-02" db="EMBL/GenBank/DDBJ databases">
        <authorList>
            <person name="Nowell W R."/>
        </authorList>
    </citation>
    <scope>NUCLEOTIDE SEQUENCE</scope>
</reference>
<dbReference type="Proteomes" id="UP000676336">
    <property type="component" value="Unassembled WGS sequence"/>
</dbReference>
<dbReference type="AlphaFoldDB" id="A0A8S3IYZ2"/>
<sequence length="134" mass="15686">IYQQTPYPSFNPNINPCSKRFHLSRCPILPYTELIFQFNDNNRRLFDDISIFKSVCKLEWSLRSIYTNCSTNHSCCQFIGPVGLLFKDQLISSPEQCDNITQNDLNEYSKEWLSCKSSCLNSKLEKYLTYIETS</sequence>
<gene>
    <name evidence="1" type="ORF">SMN809_LOCUS77912</name>
</gene>
<evidence type="ECO:0000313" key="1">
    <source>
        <dbReference type="EMBL" id="CAF5209472.1"/>
    </source>
</evidence>
<name>A0A8S3IYZ2_9BILA</name>
<protein>
    <submittedName>
        <fullName evidence="1">Uncharacterized protein</fullName>
    </submittedName>
</protein>
<accession>A0A8S3IYZ2</accession>
<feature type="non-terminal residue" evidence="1">
    <location>
        <position position="134"/>
    </location>
</feature>
<dbReference type="EMBL" id="CAJOBI010338520">
    <property type="protein sequence ID" value="CAF5209472.1"/>
    <property type="molecule type" value="Genomic_DNA"/>
</dbReference>